<evidence type="ECO:0000313" key="4">
    <source>
        <dbReference type="Proteomes" id="UP000196878"/>
    </source>
</evidence>
<keyword evidence="2" id="KW-0812">Transmembrane</keyword>
<feature type="transmembrane region" description="Helical" evidence="2">
    <location>
        <begin position="21"/>
        <end position="45"/>
    </location>
</feature>
<dbReference type="OrthoDB" id="7874143at2"/>
<evidence type="ECO:0000256" key="1">
    <source>
        <dbReference type="SAM" id="MobiDB-lite"/>
    </source>
</evidence>
<gene>
    <name evidence="3" type="ORF">CDV49_00815</name>
</gene>
<evidence type="ECO:0008006" key="5">
    <source>
        <dbReference type="Google" id="ProtNLM"/>
    </source>
</evidence>
<accession>A0A212AH72</accession>
<feature type="transmembrane region" description="Helical" evidence="2">
    <location>
        <begin position="51"/>
        <end position="72"/>
    </location>
</feature>
<feature type="region of interest" description="Disordered" evidence="1">
    <location>
        <begin position="81"/>
        <end position="109"/>
    </location>
</feature>
<dbReference type="InterPro" id="IPR009937">
    <property type="entry name" value="Phage_holin_3_6"/>
</dbReference>
<protein>
    <recommendedName>
        <fullName evidence="5">Phage holin family protein</fullName>
    </recommendedName>
</protein>
<dbReference type="RefSeq" id="WP_088213671.1">
    <property type="nucleotide sequence ID" value="NZ_NIPW01000003.1"/>
</dbReference>
<sequence>MLEQLTAGVKEAAVDAARKSLLSLVAGVLFCVGIAFLTAALWLFIERQSNALTAALGVALAYILAGIIVLLVGRNRDRAAHPGTPGVRAYDAPPAGGVGPGPRDPARAFASGSSVVPPLMEAFFFGLDSALRSRNGAPPPPPPPRDRY</sequence>
<comment type="caution">
    <text evidence="3">The sequence shown here is derived from an EMBL/GenBank/DDBJ whole genome shotgun (WGS) entry which is preliminary data.</text>
</comment>
<evidence type="ECO:0000256" key="2">
    <source>
        <dbReference type="SAM" id="Phobius"/>
    </source>
</evidence>
<dbReference type="AlphaFoldDB" id="A0A212AH72"/>
<name>A0A212AH72_9RHOB</name>
<dbReference type="Pfam" id="PF07332">
    <property type="entry name" value="Phage_holin_3_6"/>
    <property type="match status" value="1"/>
</dbReference>
<keyword evidence="4" id="KW-1185">Reference proteome</keyword>
<organism evidence="3 4">
    <name type="scientific">Haematobacter genomosp. 1</name>
    <dbReference type="NCBI Taxonomy" id="366618"/>
    <lineage>
        <taxon>Bacteria</taxon>
        <taxon>Pseudomonadati</taxon>
        <taxon>Pseudomonadota</taxon>
        <taxon>Alphaproteobacteria</taxon>
        <taxon>Rhodobacterales</taxon>
        <taxon>Paracoccaceae</taxon>
        <taxon>Haematobacter</taxon>
    </lineage>
</organism>
<proteinExistence type="predicted"/>
<keyword evidence="2" id="KW-1133">Transmembrane helix</keyword>
<dbReference type="Proteomes" id="UP000196878">
    <property type="component" value="Unassembled WGS sequence"/>
</dbReference>
<evidence type="ECO:0000313" key="3">
    <source>
        <dbReference type="EMBL" id="OWJ80756.1"/>
    </source>
</evidence>
<keyword evidence="2" id="KW-0472">Membrane</keyword>
<dbReference type="EMBL" id="NIPW01000003">
    <property type="protein sequence ID" value="OWJ80756.1"/>
    <property type="molecule type" value="Genomic_DNA"/>
</dbReference>
<reference evidence="3 4" key="1">
    <citation type="submission" date="2016-12" db="EMBL/GenBank/DDBJ databases">
        <title>Comparison of Traditional DNA-DNA Hybridization with In Silico Genomic Analysis.</title>
        <authorList>
            <person name="Nicholson A.C."/>
            <person name="Humrighouse B.W."/>
            <person name="Graziano J."/>
            <person name="Lasker B."/>
            <person name="Whitney A.M."/>
            <person name="Mcquiston J.R."/>
        </authorList>
    </citation>
    <scope>NUCLEOTIDE SEQUENCE [LARGE SCALE GENOMIC DNA]</scope>
    <source>
        <strain evidence="3 4">H2240</strain>
    </source>
</reference>